<proteinExistence type="predicted"/>
<evidence type="ECO:0000313" key="4">
    <source>
        <dbReference type="Proteomes" id="UP000072763"/>
    </source>
</evidence>
<dbReference type="STRING" id="465820.NS263_13930"/>
<dbReference type="NCBIfam" id="TIGR01549">
    <property type="entry name" value="HAD-SF-IA-v1"/>
    <property type="match status" value="1"/>
</dbReference>
<gene>
    <name evidence="2" type="ORF">NS263_13930</name>
    <name evidence="3" type="ORF">NS359_04610</name>
</gene>
<dbReference type="InterPro" id="IPR036412">
    <property type="entry name" value="HAD-like_sf"/>
</dbReference>
<reference evidence="4 5" key="1">
    <citation type="journal article" date="2016" name="Front. Microbiol.">
        <title>Genomic Resource of Rice Seed Associated Bacteria.</title>
        <authorList>
            <person name="Midha S."/>
            <person name="Bansal K."/>
            <person name="Sharma S."/>
            <person name="Kumar N."/>
            <person name="Patil P.P."/>
            <person name="Chaudhry V."/>
            <person name="Patil P.B."/>
        </authorList>
    </citation>
    <scope>NUCLEOTIDE SEQUENCE [LARGE SCALE GENOMIC DNA]</scope>
    <source>
        <strain evidence="2 5">NS263</strain>
        <strain evidence="3 4">NS359</strain>
    </source>
</reference>
<evidence type="ECO:0000313" key="3">
    <source>
        <dbReference type="EMBL" id="KTR52958.1"/>
    </source>
</evidence>
<dbReference type="EMBL" id="LDRB01000083">
    <property type="protein sequence ID" value="KTR38242.1"/>
    <property type="molecule type" value="Genomic_DNA"/>
</dbReference>
<dbReference type="SFLD" id="SFLDG01129">
    <property type="entry name" value="C1.5:_HAD__Beta-PGM__Phosphata"/>
    <property type="match status" value="1"/>
</dbReference>
<dbReference type="OrthoDB" id="9810501at2"/>
<dbReference type="Pfam" id="PF00702">
    <property type="entry name" value="Hydrolase"/>
    <property type="match status" value="1"/>
</dbReference>
<evidence type="ECO:0000313" key="2">
    <source>
        <dbReference type="EMBL" id="KTR38242.1"/>
    </source>
</evidence>
<dbReference type="GO" id="GO:0016787">
    <property type="term" value="F:hydrolase activity"/>
    <property type="evidence" value="ECO:0007669"/>
    <property type="project" value="UniProtKB-KW"/>
</dbReference>
<dbReference type="EMBL" id="LDRC01000021">
    <property type="protein sequence ID" value="KTR52958.1"/>
    <property type="molecule type" value="Genomic_DNA"/>
</dbReference>
<comment type="caution">
    <text evidence="3">The sequence shown here is derived from an EMBL/GenBank/DDBJ whole genome shotgun (WGS) entry which is preliminary data.</text>
</comment>
<dbReference type="InterPro" id="IPR006439">
    <property type="entry name" value="HAD-SF_hydro_IA"/>
</dbReference>
<organism evidence="3 4">
    <name type="scientific">Curtobacterium oceanosedimentum</name>
    <dbReference type="NCBI Taxonomy" id="465820"/>
    <lineage>
        <taxon>Bacteria</taxon>
        <taxon>Bacillati</taxon>
        <taxon>Actinomycetota</taxon>
        <taxon>Actinomycetes</taxon>
        <taxon>Micrococcales</taxon>
        <taxon>Microbacteriaceae</taxon>
        <taxon>Curtobacterium</taxon>
    </lineage>
</organism>
<dbReference type="SUPFAM" id="SSF56784">
    <property type="entry name" value="HAD-like"/>
    <property type="match status" value="1"/>
</dbReference>
<evidence type="ECO:0000313" key="5">
    <source>
        <dbReference type="Proteomes" id="UP000078335"/>
    </source>
</evidence>
<dbReference type="Gene3D" id="3.40.50.1000">
    <property type="entry name" value="HAD superfamily/HAD-like"/>
    <property type="match status" value="1"/>
</dbReference>
<accession>A0A147DSN3</accession>
<dbReference type="Proteomes" id="UP000072763">
    <property type="component" value="Unassembled WGS sequence"/>
</dbReference>
<keyword evidence="5" id="KW-1185">Reference proteome</keyword>
<dbReference type="PANTHER" id="PTHR43316">
    <property type="entry name" value="HYDROLASE, HALOACID DELAHOGENASE-RELATED"/>
    <property type="match status" value="1"/>
</dbReference>
<sequence>MTSPVRAVVFDLDGTLFDHAGASARAVDDFLRSVGVAATPTLHAAWAEAEARHFERWRQGEVSFAEQRRARLTEVLSLAGIHPPRDPDELDVLFGRYLAAYRAAWSPFPGSSSLVREVADLGMAVGVLTDGTEEQQRDKLAVTGLGDLVDVVCTSEHIGVAKPDRRAFQRVAAELGVPVTACLFVGDDPQRDVAGACAAGMHAVLVDPARDGDAVVRTRVLSALGGESETGPR</sequence>
<dbReference type="Gene3D" id="1.20.120.1600">
    <property type="match status" value="1"/>
</dbReference>
<dbReference type="PANTHER" id="PTHR43316:SF3">
    <property type="entry name" value="HALOACID DEHALOGENASE, TYPE II (AFU_ORTHOLOGUE AFUA_2G07750)-RELATED"/>
    <property type="match status" value="1"/>
</dbReference>
<evidence type="ECO:0008006" key="6">
    <source>
        <dbReference type="Google" id="ProtNLM"/>
    </source>
</evidence>
<dbReference type="AlphaFoldDB" id="A0A147DSN3"/>
<name>A0A147DSN3_9MICO</name>
<dbReference type="Proteomes" id="UP000078335">
    <property type="component" value="Unassembled WGS sequence"/>
</dbReference>
<dbReference type="InterPro" id="IPR023214">
    <property type="entry name" value="HAD_sf"/>
</dbReference>
<dbReference type="InterPro" id="IPR051540">
    <property type="entry name" value="S-2-haloacid_dehalogenase"/>
</dbReference>
<keyword evidence="1" id="KW-0378">Hydrolase</keyword>
<dbReference type="NCBIfam" id="TIGR01509">
    <property type="entry name" value="HAD-SF-IA-v3"/>
    <property type="match status" value="1"/>
</dbReference>
<dbReference type="PRINTS" id="PR00413">
    <property type="entry name" value="HADHALOGNASE"/>
</dbReference>
<dbReference type="PATRIC" id="fig|465820.3.peg.3111"/>
<protein>
    <recommendedName>
        <fullName evidence="6">Haloacid dehalogenase</fullName>
    </recommendedName>
</protein>
<dbReference type="RefSeq" id="WP_082687456.1">
    <property type="nucleotide sequence ID" value="NZ_LDRB01000083.1"/>
</dbReference>
<evidence type="ECO:0000256" key="1">
    <source>
        <dbReference type="ARBA" id="ARBA00022801"/>
    </source>
</evidence>
<dbReference type="SFLD" id="SFLDS00003">
    <property type="entry name" value="Haloacid_Dehalogenase"/>
    <property type="match status" value="1"/>
</dbReference>